<evidence type="ECO:0000313" key="8">
    <source>
        <dbReference type="EMBL" id="RQY82353.1"/>
    </source>
</evidence>
<keyword evidence="4 6" id="KW-1133">Transmembrane helix</keyword>
<feature type="transmembrane region" description="Helical" evidence="6">
    <location>
        <begin position="85"/>
        <end position="103"/>
    </location>
</feature>
<protein>
    <submittedName>
        <fullName evidence="8">GtrA family protein</fullName>
    </submittedName>
</protein>
<dbReference type="Proteomes" id="UP000281098">
    <property type="component" value="Unassembled WGS sequence"/>
</dbReference>
<keyword evidence="9" id="KW-1185">Reference proteome</keyword>
<dbReference type="EMBL" id="QTPM01000064">
    <property type="protein sequence ID" value="RQY82353.1"/>
    <property type="molecule type" value="Genomic_DNA"/>
</dbReference>
<comment type="subcellular location">
    <subcellularLocation>
        <location evidence="1">Membrane</location>
        <topology evidence="1">Multi-pass membrane protein</topology>
    </subcellularLocation>
</comment>
<evidence type="ECO:0000256" key="5">
    <source>
        <dbReference type="ARBA" id="ARBA00023136"/>
    </source>
</evidence>
<proteinExistence type="inferred from homology"/>
<feature type="transmembrane region" description="Helical" evidence="6">
    <location>
        <begin position="45"/>
        <end position="65"/>
    </location>
</feature>
<evidence type="ECO:0000256" key="4">
    <source>
        <dbReference type="ARBA" id="ARBA00022989"/>
    </source>
</evidence>
<name>A0ABX9YI09_9BURK</name>
<feature type="transmembrane region" description="Helical" evidence="6">
    <location>
        <begin position="109"/>
        <end position="135"/>
    </location>
</feature>
<keyword evidence="5 6" id="KW-0472">Membrane</keyword>
<comment type="similarity">
    <text evidence="2">Belongs to the GtrA family.</text>
</comment>
<dbReference type="InterPro" id="IPR007267">
    <property type="entry name" value="GtrA_DPMS_TM"/>
</dbReference>
<evidence type="ECO:0000313" key="9">
    <source>
        <dbReference type="Proteomes" id="UP000281098"/>
    </source>
</evidence>
<dbReference type="Pfam" id="PF04138">
    <property type="entry name" value="GtrA_DPMS_TM"/>
    <property type="match status" value="1"/>
</dbReference>
<reference evidence="8 9" key="1">
    <citation type="submission" date="2018-08" db="EMBL/GenBank/DDBJ databases">
        <title>Comparative analysis of Burkholderia isolates from Puerto Rico.</title>
        <authorList>
            <person name="Hall C."/>
            <person name="Sahl J."/>
            <person name="Wagner D."/>
        </authorList>
    </citation>
    <scope>NUCLEOTIDE SEQUENCE [LARGE SCALE GENOMIC DNA]</scope>
    <source>
        <strain evidence="8 9">Bp8966</strain>
    </source>
</reference>
<evidence type="ECO:0000256" key="6">
    <source>
        <dbReference type="SAM" id="Phobius"/>
    </source>
</evidence>
<evidence type="ECO:0000256" key="1">
    <source>
        <dbReference type="ARBA" id="ARBA00004141"/>
    </source>
</evidence>
<evidence type="ECO:0000259" key="7">
    <source>
        <dbReference type="Pfam" id="PF04138"/>
    </source>
</evidence>
<feature type="transmembrane region" description="Helical" evidence="6">
    <location>
        <begin position="21"/>
        <end position="39"/>
    </location>
</feature>
<accession>A0ABX9YI09</accession>
<gene>
    <name evidence="8" type="ORF">DF017_32000</name>
</gene>
<evidence type="ECO:0000256" key="2">
    <source>
        <dbReference type="ARBA" id="ARBA00009399"/>
    </source>
</evidence>
<dbReference type="PANTHER" id="PTHR38459">
    <property type="entry name" value="PROPHAGE BACTOPRENOL-LINKED GLUCOSE TRANSLOCASE HOMOLOG"/>
    <property type="match status" value="1"/>
</dbReference>
<organism evidence="8 9">
    <name type="scientific">Burkholderia stagnalis</name>
    <dbReference type="NCBI Taxonomy" id="1503054"/>
    <lineage>
        <taxon>Bacteria</taxon>
        <taxon>Pseudomonadati</taxon>
        <taxon>Pseudomonadota</taxon>
        <taxon>Betaproteobacteria</taxon>
        <taxon>Burkholderiales</taxon>
        <taxon>Burkholderiaceae</taxon>
        <taxon>Burkholderia</taxon>
        <taxon>Burkholderia cepacia complex</taxon>
    </lineage>
</organism>
<comment type="caution">
    <text evidence="8">The sequence shown here is derived from an EMBL/GenBank/DDBJ whole genome shotgun (WGS) entry which is preliminary data.</text>
</comment>
<dbReference type="RefSeq" id="WP_059920236.1">
    <property type="nucleotide sequence ID" value="NZ_LOZS01000011.1"/>
</dbReference>
<keyword evidence="3 6" id="KW-0812">Transmembrane</keyword>
<dbReference type="PANTHER" id="PTHR38459:SF1">
    <property type="entry name" value="PROPHAGE BACTOPRENOL-LINKED GLUCOSE TRANSLOCASE HOMOLOG"/>
    <property type="match status" value="1"/>
</dbReference>
<sequence length="137" mass="15912">MHRDSVSRLRRPELFGRFLRFALVGGLCASLNLLILWLFTTWLGWSYLVGVVFSFFSVNWLGLWLNNRFTFNMESKPRAREIKRYYATMSGTLTLNFATMYAMVSVLGINYLLACILLTLLFAIVNFLTHCVWTFSS</sequence>
<evidence type="ECO:0000256" key="3">
    <source>
        <dbReference type="ARBA" id="ARBA00022692"/>
    </source>
</evidence>
<feature type="domain" description="GtrA/DPMS transmembrane" evidence="7">
    <location>
        <begin position="20"/>
        <end position="135"/>
    </location>
</feature>
<dbReference type="InterPro" id="IPR051401">
    <property type="entry name" value="GtrA_CellWall_Glycosyl"/>
</dbReference>